<gene>
    <name evidence="3" type="ORF">GCM10010833_15590</name>
</gene>
<feature type="chain" id="PRO_5045199577" description="Cadherin domain-containing protein" evidence="1">
    <location>
        <begin position="26"/>
        <end position="494"/>
    </location>
</feature>
<name>A0ABQ1JAA2_9SPHN</name>
<dbReference type="Gene3D" id="2.120.10.30">
    <property type="entry name" value="TolB, C-terminal domain"/>
    <property type="match status" value="1"/>
</dbReference>
<accession>A0ABQ1JAA2</accession>
<dbReference type="PROSITE" id="PS51257">
    <property type="entry name" value="PROKAR_LIPOPROTEIN"/>
    <property type="match status" value="1"/>
</dbReference>
<evidence type="ECO:0000313" key="3">
    <source>
        <dbReference type="EMBL" id="GGB61478.1"/>
    </source>
</evidence>
<organism evidence="3 4">
    <name type="scientific">Blastomonas aquatica</name>
    <dbReference type="NCBI Taxonomy" id="1510276"/>
    <lineage>
        <taxon>Bacteria</taxon>
        <taxon>Pseudomonadati</taxon>
        <taxon>Pseudomonadota</taxon>
        <taxon>Alphaproteobacteria</taxon>
        <taxon>Sphingomonadales</taxon>
        <taxon>Sphingomonadaceae</taxon>
        <taxon>Blastomonas</taxon>
    </lineage>
</organism>
<dbReference type="Gene3D" id="2.60.40.10">
    <property type="entry name" value="Immunoglobulins"/>
    <property type="match status" value="1"/>
</dbReference>
<dbReference type="InterPro" id="IPR002126">
    <property type="entry name" value="Cadherin-like_dom"/>
</dbReference>
<comment type="caution">
    <text evidence="3">The sequence shown here is derived from an EMBL/GenBank/DDBJ whole genome shotgun (WGS) entry which is preliminary data.</text>
</comment>
<dbReference type="Proteomes" id="UP000614261">
    <property type="component" value="Unassembled WGS sequence"/>
</dbReference>
<dbReference type="InterPro" id="IPR011042">
    <property type="entry name" value="6-blade_b-propeller_TolB-like"/>
</dbReference>
<keyword evidence="1" id="KW-0732">Signal</keyword>
<dbReference type="SUPFAM" id="SSF49313">
    <property type="entry name" value="Cadherin-like"/>
    <property type="match status" value="1"/>
</dbReference>
<dbReference type="InterPro" id="IPR015919">
    <property type="entry name" value="Cadherin-like_sf"/>
</dbReference>
<dbReference type="EMBL" id="BMGD01000002">
    <property type="protein sequence ID" value="GGB61478.1"/>
    <property type="molecule type" value="Genomic_DNA"/>
</dbReference>
<feature type="signal peptide" evidence="1">
    <location>
        <begin position="1"/>
        <end position="25"/>
    </location>
</feature>
<proteinExistence type="predicted"/>
<evidence type="ECO:0000259" key="2">
    <source>
        <dbReference type="PROSITE" id="PS50268"/>
    </source>
</evidence>
<evidence type="ECO:0000313" key="4">
    <source>
        <dbReference type="Proteomes" id="UP000614261"/>
    </source>
</evidence>
<dbReference type="InterPro" id="IPR013783">
    <property type="entry name" value="Ig-like_fold"/>
</dbReference>
<dbReference type="Pfam" id="PF17963">
    <property type="entry name" value="Big_9"/>
    <property type="match status" value="1"/>
</dbReference>
<protein>
    <recommendedName>
        <fullName evidence="2">Cadherin domain-containing protein</fullName>
    </recommendedName>
</protein>
<dbReference type="PROSITE" id="PS50268">
    <property type="entry name" value="CADHERIN_2"/>
    <property type="match status" value="1"/>
</dbReference>
<dbReference type="RefSeq" id="WP_188513800.1">
    <property type="nucleotide sequence ID" value="NZ_BMGD01000002.1"/>
</dbReference>
<evidence type="ECO:0000256" key="1">
    <source>
        <dbReference type="SAM" id="SignalP"/>
    </source>
</evidence>
<sequence>MKSVVAVSRAVLVTVLCAVPLIVSACGGGGTPTPTPPTSLPPTNRAPQFTSPATASIVENSATTFYTAAASDPDGDPLTFSISGGPDAAVFALTGTNLAFRNAPDFERPADSDRDNVYNVTLTVSDGRGGTNNLSVVITVTNEKEGIVVRRIATGFVEPIGGSLLVPLLPPQNGTTGQVAVAQANGEIYAVDGTTGQRSLFTDVFANRPRGRVLAISPFGRSTGLFTGMLAVAQDPSGRVVVQGLGNRNFPNFTVILPAGSPPVSAKIFEGPAGQQSVGNLFMAISDESGDFAQNANSMRGKLLRLGLNDPYAGAAVSPGFIPQIVGNGIRHSGGGGAFAGQILLADQGASVEHELTFFDTNARGLNFGWPGREGTQGVGSNAPASVNGPKLVYGFGNGRDEGTGIIFGGLYQGPIATLNNRFVFGDRSGTIWSVPANDLTNSSLLRAPQLDRRTEDFVPDIGRIESPVAFIVDDRNRLFILDADGELFRVDAG</sequence>
<reference evidence="4" key="1">
    <citation type="journal article" date="2019" name="Int. J. Syst. Evol. Microbiol.">
        <title>The Global Catalogue of Microorganisms (GCM) 10K type strain sequencing project: providing services to taxonomists for standard genome sequencing and annotation.</title>
        <authorList>
            <consortium name="The Broad Institute Genomics Platform"/>
            <consortium name="The Broad Institute Genome Sequencing Center for Infectious Disease"/>
            <person name="Wu L."/>
            <person name="Ma J."/>
        </authorList>
    </citation>
    <scope>NUCLEOTIDE SEQUENCE [LARGE SCALE GENOMIC DNA]</scope>
    <source>
        <strain evidence="4">CGMCC 1.12851</strain>
    </source>
</reference>
<feature type="domain" description="Cadherin" evidence="2">
    <location>
        <begin position="49"/>
        <end position="161"/>
    </location>
</feature>
<keyword evidence="4" id="KW-1185">Reference proteome</keyword>